<keyword evidence="2" id="KW-0805">Transcription regulation</keyword>
<evidence type="ECO:0000256" key="4">
    <source>
        <dbReference type="ARBA" id="ARBA00023163"/>
    </source>
</evidence>
<dbReference type="InterPro" id="IPR013325">
    <property type="entry name" value="RNA_pol_sigma_r2"/>
</dbReference>
<evidence type="ECO:0000313" key="6">
    <source>
        <dbReference type="EMBL" id="MFD2035128.1"/>
    </source>
</evidence>
<dbReference type="InterPro" id="IPR014284">
    <property type="entry name" value="RNA_pol_sigma-70_dom"/>
</dbReference>
<dbReference type="EMBL" id="JBHUHR010000027">
    <property type="protein sequence ID" value="MFD2035128.1"/>
    <property type="molecule type" value="Genomic_DNA"/>
</dbReference>
<evidence type="ECO:0000256" key="2">
    <source>
        <dbReference type="ARBA" id="ARBA00023015"/>
    </source>
</evidence>
<dbReference type="PANTHER" id="PTHR43133:SF46">
    <property type="entry name" value="RNA POLYMERASE SIGMA-70 FACTOR ECF SUBFAMILY"/>
    <property type="match status" value="1"/>
</dbReference>
<dbReference type="Gene3D" id="1.10.10.10">
    <property type="entry name" value="Winged helix-like DNA-binding domain superfamily/Winged helix DNA-binding domain"/>
    <property type="match status" value="1"/>
</dbReference>
<comment type="caution">
    <text evidence="6">The sequence shown here is derived from an EMBL/GenBank/DDBJ whole genome shotgun (WGS) entry which is preliminary data.</text>
</comment>
<keyword evidence="7" id="KW-1185">Reference proteome</keyword>
<dbReference type="NCBIfam" id="TIGR02937">
    <property type="entry name" value="sigma70-ECF"/>
    <property type="match status" value="1"/>
</dbReference>
<evidence type="ECO:0000259" key="5">
    <source>
        <dbReference type="Pfam" id="PF08281"/>
    </source>
</evidence>
<evidence type="ECO:0000256" key="1">
    <source>
        <dbReference type="ARBA" id="ARBA00010641"/>
    </source>
</evidence>
<dbReference type="Proteomes" id="UP001597361">
    <property type="component" value="Unassembled WGS sequence"/>
</dbReference>
<dbReference type="SUPFAM" id="SSF88946">
    <property type="entry name" value="Sigma2 domain of RNA polymerase sigma factors"/>
    <property type="match status" value="1"/>
</dbReference>
<reference evidence="7" key="1">
    <citation type="journal article" date="2019" name="Int. J. Syst. Evol. Microbiol.">
        <title>The Global Catalogue of Microorganisms (GCM) 10K type strain sequencing project: providing services to taxonomists for standard genome sequencing and annotation.</title>
        <authorList>
            <consortium name="The Broad Institute Genomics Platform"/>
            <consortium name="The Broad Institute Genome Sequencing Center for Infectious Disease"/>
            <person name="Wu L."/>
            <person name="Ma J."/>
        </authorList>
    </citation>
    <scope>NUCLEOTIDE SEQUENCE [LARGE SCALE GENOMIC DNA]</scope>
    <source>
        <strain evidence="7">CGMCC 1.15180</strain>
    </source>
</reference>
<keyword evidence="4" id="KW-0804">Transcription</keyword>
<comment type="similarity">
    <text evidence="1">Belongs to the sigma-70 factor family. ECF subfamily.</text>
</comment>
<dbReference type="CDD" id="cd06171">
    <property type="entry name" value="Sigma70_r4"/>
    <property type="match status" value="1"/>
</dbReference>
<feature type="domain" description="RNA polymerase sigma factor 70 region 4 type 2" evidence="5">
    <location>
        <begin position="126"/>
        <end position="176"/>
    </location>
</feature>
<dbReference type="RefSeq" id="WP_376885873.1">
    <property type="nucleotide sequence ID" value="NZ_JBHUHR010000027.1"/>
</dbReference>
<proteinExistence type="inferred from homology"/>
<dbReference type="Gene3D" id="1.10.1740.10">
    <property type="match status" value="1"/>
</dbReference>
<name>A0ABW4VPD2_9BACT</name>
<protein>
    <submittedName>
        <fullName evidence="6">RNA polymerase sigma factor</fullName>
    </submittedName>
</protein>
<organism evidence="6 7">
    <name type="scientific">Belliella marina</name>
    <dbReference type="NCBI Taxonomy" id="1644146"/>
    <lineage>
        <taxon>Bacteria</taxon>
        <taxon>Pseudomonadati</taxon>
        <taxon>Bacteroidota</taxon>
        <taxon>Cytophagia</taxon>
        <taxon>Cytophagales</taxon>
        <taxon>Cyclobacteriaceae</taxon>
        <taxon>Belliella</taxon>
    </lineage>
</organism>
<evidence type="ECO:0000313" key="7">
    <source>
        <dbReference type="Proteomes" id="UP001597361"/>
    </source>
</evidence>
<gene>
    <name evidence="6" type="ORF">ACFSKL_10015</name>
</gene>
<dbReference type="InterPro" id="IPR013249">
    <property type="entry name" value="RNA_pol_sigma70_r4_t2"/>
</dbReference>
<dbReference type="InterPro" id="IPR036388">
    <property type="entry name" value="WH-like_DNA-bd_sf"/>
</dbReference>
<accession>A0ABW4VPD2</accession>
<sequence>MKSVDFDDIVHWKKIIEGDIDSYKFFYEKYVDDLFSYGKKFLSDEEEVKDAIHDLFIDLYSYKSKLSKDITVKYYLLFSLKNKIIANTKKKAFSLRFQHDIPGNVDLNQEEKCINKESDAALLKRMHLELDKLPDRQKEAVYLKYSQNLTYEEIARLMGVNTATCRTLIYRSIKQLRKSLNEIPLSTNFEFAFK</sequence>
<dbReference type="InterPro" id="IPR039425">
    <property type="entry name" value="RNA_pol_sigma-70-like"/>
</dbReference>
<evidence type="ECO:0000256" key="3">
    <source>
        <dbReference type="ARBA" id="ARBA00023082"/>
    </source>
</evidence>
<dbReference type="InterPro" id="IPR013324">
    <property type="entry name" value="RNA_pol_sigma_r3/r4-like"/>
</dbReference>
<dbReference type="PANTHER" id="PTHR43133">
    <property type="entry name" value="RNA POLYMERASE ECF-TYPE SIGMA FACTO"/>
    <property type="match status" value="1"/>
</dbReference>
<dbReference type="SUPFAM" id="SSF88659">
    <property type="entry name" value="Sigma3 and sigma4 domains of RNA polymerase sigma factors"/>
    <property type="match status" value="1"/>
</dbReference>
<keyword evidence="3" id="KW-0731">Sigma factor</keyword>
<dbReference type="Pfam" id="PF08281">
    <property type="entry name" value="Sigma70_r4_2"/>
    <property type="match status" value="1"/>
</dbReference>